<dbReference type="InterPro" id="IPR000873">
    <property type="entry name" value="AMP-dep_synth/lig_dom"/>
</dbReference>
<keyword evidence="3" id="KW-0276">Fatty acid metabolism</keyword>
<dbReference type="NCBIfam" id="NF006020">
    <property type="entry name" value="PRK08162.1"/>
    <property type="match status" value="1"/>
</dbReference>
<evidence type="ECO:0000313" key="8">
    <source>
        <dbReference type="Proteomes" id="UP001369736"/>
    </source>
</evidence>
<keyword evidence="2 7" id="KW-0436">Ligase</keyword>
<dbReference type="GO" id="GO:0016874">
    <property type="term" value="F:ligase activity"/>
    <property type="evidence" value="ECO:0007669"/>
    <property type="project" value="UniProtKB-KW"/>
</dbReference>
<sequence>MIRGVTAPETWITPLTPLAFLRRSADVYPDKTAIVHGTERTSYARFAEQAQRLARALRASGVQPGDRVACLLPNVPPMLVAHFGVPLAGAVLVAVNTRLSGEEVRYILDHSQATVLIVDSALRGTVEPIAGSLETVREIVTLVDPQGPDAGASVDGPTWDDLLTRGDQGEDLAWEITDERSTISINYTSGTTGRPKGVQYHHRGAYLNSFGEIVHSYHDPSTVYLWTLPMFHCNGWCTPWAITAIGGTHVCLREVRGDAIWNLIGEHRVTHLNGAPTVVTTIMNAAEARTLDYALVVTTAGAPPSPTTILEMEKMGFRIVHVYGLTETYGPYSVCQWQEEWRGLEEHARAKLQARQGVGMLQTEPLRVVETLGEGVTDWASVELVDVPHDGETMGEIVMRGNNVMSGYFRDPDATAKAFAGGWYHSGDLGVMHPDGYVELRDRAKDVVISGGENISTVEVEQAVLSHPAVLEAAVVGVPDDTWGERPKAFVILRSGQSAEPDAIIEHVKGTIARYKAPRDVEIVDDLPKTSTGKIQKFELRAKEWGEGTTRIRG</sequence>
<evidence type="ECO:0000256" key="1">
    <source>
        <dbReference type="ARBA" id="ARBA00006432"/>
    </source>
</evidence>
<feature type="domain" description="AMP-dependent synthetase/ligase" evidence="5">
    <location>
        <begin position="21"/>
        <end position="409"/>
    </location>
</feature>
<evidence type="ECO:0000259" key="6">
    <source>
        <dbReference type="Pfam" id="PF13193"/>
    </source>
</evidence>
<evidence type="ECO:0000259" key="5">
    <source>
        <dbReference type="Pfam" id="PF00501"/>
    </source>
</evidence>
<accession>A0ABU8MAZ4</accession>
<evidence type="ECO:0000256" key="3">
    <source>
        <dbReference type="ARBA" id="ARBA00022832"/>
    </source>
</evidence>
<dbReference type="InterPro" id="IPR045851">
    <property type="entry name" value="AMP-bd_C_sf"/>
</dbReference>
<dbReference type="PANTHER" id="PTHR43859">
    <property type="entry name" value="ACYL-ACTIVATING ENZYME"/>
    <property type="match status" value="1"/>
</dbReference>
<comment type="similarity">
    <text evidence="1">Belongs to the ATP-dependent AMP-binding enzyme family.</text>
</comment>
<dbReference type="Pfam" id="PF00501">
    <property type="entry name" value="AMP-binding"/>
    <property type="match status" value="1"/>
</dbReference>
<dbReference type="CDD" id="cd12118">
    <property type="entry name" value="ttLC_FACS_AEE21_like"/>
    <property type="match status" value="1"/>
</dbReference>
<comment type="caution">
    <text evidence="7">The sequence shown here is derived from an EMBL/GenBank/DDBJ whole genome shotgun (WGS) entry which is preliminary data.</text>
</comment>
<dbReference type="RefSeq" id="WP_337705601.1">
    <property type="nucleotide sequence ID" value="NZ_JBBEGM010000011.1"/>
</dbReference>
<dbReference type="InterPro" id="IPR042099">
    <property type="entry name" value="ANL_N_sf"/>
</dbReference>
<protein>
    <submittedName>
        <fullName evidence="7">Acyl--CoA ligase family protein</fullName>
    </submittedName>
</protein>
<dbReference type="Gene3D" id="3.30.300.30">
    <property type="match status" value="1"/>
</dbReference>
<gene>
    <name evidence="7" type="ORF">WCD58_23980</name>
</gene>
<organism evidence="7 8">
    <name type="scientific">Actinomycetospora flava</name>
    <dbReference type="NCBI Taxonomy" id="3129232"/>
    <lineage>
        <taxon>Bacteria</taxon>
        <taxon>Bacillati</taxon>
        <taxon>Actinomycetota</taxon>
        <taxon>Actinomycetes</taxon>
        <taxon>Pseudonocardiales</taxon>
        <taxon>Pseudonocardiaceae</taxon>
        <taxon>Actinomycetospora</taxon>
    </lineage>
</organism>
<dbReference type="Gene3D" id="3.40.50.12780">
    <property type="entry name" value="N-terminal domain of ligase-like"/>
    <property type="match status" value="1"/>
</dbReference>
<keyword evidence="8" id="KW-1185">Reference proteome</keyword>
<dbReference type="PANTHER" id="PTHR43859:SF4">
    <property type="entry name" value="BUTANOATE--COA LIGASE AAE1-RELATED"/>
    <property type="match status" value="1"/>
</dbReference>
<keyword evidence="4" id="KW-0443">Lipid metabolism</keyword>
<dbReference type="NCBIfam" id="NF004837">
    <property type="entry name" value="PRK06187.1"/>
    <property type="match status" value="1"/>
</dbReference>
<dbReference type="Pfam" id="PF13193">
    <property type="entry name" value="AMP-binding_C"/>
    <property type="match status" value="1"/>
</dbReference>
<dbReference type="PROSITE" id="PS00455">
    <property type="entry name" value="AMP_BINDING"/>
    <property type="match status" value="1"/>
</dbReference>
<evidence type="ECO:0000256" key="2">
    <source>
        <dbReference type="ARBA" id="ARBA00022598"/>
    </source>
</evidence>
<evidence type="ECO:0000256" key="4">
    <source>
        <dbReference type="ARBA" id="ARBA00023098"/>
    </source>
</evidence>
<dbReference type="SUPFAM" id="SSF56801">
    <property type="entry name" value="Acetyl-CoA synthetase-like"/>
    <property type="match status" value="1"/>
</dbReference>
<name>A0ABU8MAZ4_9PSEU</name>
<dbReference type="Proteomes" id="UP001369736">
    <property type="component" value="Unassembled WGS sequence"/>
</dbReference>
<evidence type="ECO:0000313" key="7">
    <source>
        <dbReference type="EMBL" id="MEJ2864237.1"/>
    </source>
</evidence>
<proteinExistence type="inferred from homology"/>
<dbReference type="InterPro" id="IPR020845">
    <property type="entry name" value="AMP-binding_CS"/>
</dbReference>
<dbReference type="EMBL" id="JBBEGM010000011">
    <property type="protein sequence ID" value="MEJ2864237.1"/>
    <property type="molecule type" value="Genomic_DNA"/>
</dbReference>
<dbReference type="InterPro" id="IPR025110">
    <property type="entry name" value="AMP-bd_C"/>
</dbReference>
<reference evidence="7 8" key="1">
    <citation type="submission" date="2024-03" db="EMBL/GenBank/DDBJ databases">
        <title>Actinomycetospora sp. OC33-EN07, a novel actinomycete isolated from wild orchid (Aerides multiflora).</title>
        <authorList>
            <person name="Suriyachadkun C."/>
        </authorList>
    </citation>
    <scope>NUCLEOTIDE SEQUENCE [LARGE SCALE GENOMIC DNA]</scope>
    <source>
        <strain evidence="7 8">OC33-EN07</strain>
    </source>
</reference>
<feature type="domain" description="AMP-binding enzyme C-terminal" evidence="6">
    <location>
        <begin position="459"/>
        <end position="534"/>
    </location>
</feature>